<sequence length="333" mass="35659">MTIRWGIAGPGRISHTIAAELAAVADAELVAVGSRSEDRAQLFAAEFSIPHAHGSYRALVTDPDVDVVYIGTPHPQHHPLAMAAIEAGKAVLVEKAMTCTVERTRELAQAARAAKVFAMEAVWTRFLPATRLAHELVDEGRIGELTAIQGDLFAHRDFNATDRLFAPELAGGAMLDLGVYVLHFAQDFLGAPSGVEVTGSLLPNGVDGAEAIQLRYDSGVEGLGRTAQLSCGLTTYGPGRMVICGTQGYLEVLPRFHHPSRLILHHGHDEPEVIERPYEGLGYRHELAAVTEAMSQGLTEHPLLPLDDSIAVAQAMTIGLAQLGYQPADATEI</sequence>
<keyword evidence="6" id="KW-1185">Reference proteome</keyword>
<dbReference type="Pfam" id="PF01408">
    <property type="entry name" value="GFO_IDH_MocA"/>
    <property type="match status" value="1"/>
</dbReference>
<dbReference type="PANTHER" id="PTHR22604">
    <property type="entry name" value="OXIDOREDUCTASES"/>
    <property type="match status" value="1"/>
</dbReference>
<evidence type="ECO:0000259" key="4">
    <source>
        <dbReference type="Pfam" id="PF22725"/>
    </source>
</evidence>
<dbReference type="InterPro" id="IPR036291">
    <property type="entry name" value="NAD(P)-bd_dom_sf"/>
</dbReference>
<dbReference type="Gene3D" id="3.30.360.10">
    <property type="entry name" value="Dihydrodipicolinate Reductase, domain 2"/>
    <property type="match status" value="1"/>
</dbReference>
<dbReference type="InterPro" id="IPR000683">
    <property type="entry name" value="Gfo/Idh/MocA-like_OxRdtase_N"/>
</dbReference>
<evidence type="ECO:0000313" key="6">
    <source>
        <dbReference type="Proteomes" id="UP000198815"/>
    </source>
</evidence>
<dbReference type="AlphaFoldDB" id="A0A1H9TVU6"/>
<organism evidence="5 6">
    <name type="scientific">Propionibacterium cyclohexanicum</name>
    <dbReference type="NCBI Taxonomy" id="64702"/>
    <lineage>
        <taxon>Bacteria</taxon>
        <taxon>Bacillati</taxon>
        <taxon>Actinomycetota</taxon>
        <taxon>Actinomycetes</taxon>
        <taxon>Propionibacteriales</taxon>
        <taxon>Propionibacteriaceae</taxon>
        <taxon>Propionibacterium</taxon>
    </lineage>
</organism>
<evidence type="ECO:0000313" key="5">
    <source>
        <dbReference type="EMBL" id="SES01037.1"/>
    </source>
</evidence>
<name>A0A1H9TVU6_9ACTN</name>
<evidence type="ECO:0000259" key="3">
    <source>
        <dbReference type="Pfam" id="PF01408"/>
    </source>
</evidence>
<dbReference type="EMBL" id="FOGZ01000029">
    <property type="protein sequence ID" value="SES01037.1"/>
    <property type="molecule type" value="Genomic_DNA"/>
</dbReference>
<keyword evidence="2" id="KW-0560">Oxidoreductase</keyword>
<evidence type="ECO:0000256" key="2">
    <source>
        <dbReference type="ARBA" id="ARBA00023002"/>
    </source>
</evidence>
<dbReference type="OrthoDB" id="9815825at2"/>
<accession>A0A1H9TVU6</accession>
<dbReference type="Pfam" id="PF22725">
    <property type="entry name" value="GFO_IDH_MocA_C3"/>
    <property type="match status" value="1"/>
</dbReference>
<reference evidence="5 6" key="1">
    <citation type="submission" date="2016-10" db="EMBL/GenBank/DDBJ databases">
        <authorList>
            <person name="de Groot N.N."/>
        </authorList>
    </citation>
    <scope>NUCLEOTIDE SEQUENCE [LARGE SCALE GENOMIC DNA]</scope>
    <source>
        <strain evidence="5 6">DSM 16859</strain>
    </source>
</reference>
<evidence type="ECO:0000256" key="1">
    <source>
        <dbReference type="ARBA" id="ARBA00010928"/>
    </source>
</evidence>
<feature type="domain" description="Gfo/Idh/MocA-like oxidoreductase N-terminal" evidence="3">
    <location>
        <begin position="3"/>
        <end position="119"/>
    </location>
</feature>
<feature type="domain" description="GFO/IDH/MocA-like oxidoreductase" evidence="4">
    <location>
        <begin position="131"/>
        <end position="251"/>
    </location>
</feature>
<dbReference type="RefSeq" id="WP_091971127.1">
    <property type="nucleotide sequence ID" value="NZ_FOGZ01000029.1"/>
</dbReference>
<dbReference type="GO" id="GO:0016491">
    <property type="term" value="F:oxidoreductase activity"/>
    <property type="evidence" value="ECO:0007669"/>
    <property type="project" value="UniProtKB-KW"/>
</dbReference>
<dbReference type="SUPFAM" id="SSF51735">
    <property type="entry name" value="NAD(P)-binding Rossmann-fold domains"/>
    <property type="match status" value="1"/>
</dbReference>
<dbReference type="Proteomes" id="UP000198815">
    <property type="component" value="Unassembled WGS sequence"/>
</dbReference>
<protein>
    <submittedName>
        <fullName evidence="5">Predicted dehydrogenase</fullName>
    </submittedName>
</protein>
<comment type="similarity">
    <text evidence="1">Belongs to the Gfo/Idh/MocA family.</text>
</comment>
<dbReference type="InterPro" id="IPR050984">
    <property type="entry name" value="Gfo/Idh/MocA_domain"/>
</dbReference>
<dbReference type="SUPFAM" id="SSF55347">
    <property type="entry name" value="Glyceraldehyde-3-phosphate dehydrogenase-like, C-terminal domain"/>
    <property type="match status" value="1"/>
</dbReference>
<dbReference type="Gene3D" id="3.40.50.720">
    <property type="entry name" value="NAD(P)-binding Rossmann-like Domain"/>
    <property type="match status" value="1"/>
</dbReference>
<dbReference type="STRING" id="64702.SAMN05443377_12916"/>
<dbReference type="PANTHER" id="PTHR22604:SF105">
    <property type="entry name" value="TRANS-1,2-DIHYDROBENZENE-1,2-DIOL DEHYDROGENASE"/>
    <property type="match status" value="1"/>
</dbReference>
<dbReference type="InterPro" id="IPR055170">
    <property type="entry name" value="GFO_IDH_MocA-like_dom"/>
</dbReference>
<proteinExistence type="inferred from homology"/>
<gene>
    <name evidence="5" type="ORF">SAMN05443377_12916</name>
</gene>
<dbReference type="GO" id="GO:0000166">
    <property type="term" value="F:nucleotide binding"/>
    <property type="evidence" value="ECO:0007669"/>
    <property type="project" value="InterPro"/>
</dbReference>